<keyword evidence="7 8" id="KW-0472">Membrane</keyword>
<comment type="caution">
    <text evidence="10">The sequence shown here is derived from an EMBL/GenBank/DDBJ whole genome shotgun (WGS) entry which is preliminary data.</text>
</comment>
<evidence type="ECO:0000256" key="1">
    <source>
        <dbReference type="ARBA" id="ARBA00004141"/>
    </source>
</evidence>
<dbReference type="InterPro" id="IPR004657">
    <property type="entry name" value="MenA"/>
</dbReference>
<dbReference type="NCBIfam" id="NF004751">
    <property type="entry name" value="PRK06080.1-3"/>
    <property type="match status" value="1"/>
</dbReference>
<feature type="transmembrane region" description="Helical" evidence="8">
    <location>
        <begin position="271"/>
        <end position="293"/>
    </location>
</feature>
<feature type="transmembrane region" description="Helical" evidence="8">
    <location>
        <begin position="245"/>
        <end position="264"/>
    </location>
</feature>
<comment type="function">
    <text evidence="8">Conversion of 1,4-dihydroxy-2-naphthoate (DHNA) to demethylmenaquinone (DMK).</text>
</comment>
<dbReference type="GO" id="GO:0005886">
    <property type="term" value="C:plasma membrane"/>
    <property type="evidence" value="ECO:0007669"/>
    <property type="project" value="UniProtKB-SubCell"/>
</dbReference>
<dbReference type="UniPathway" id="UPA00079">
    <property type="reaction ID" value="UER00168"/>
</dbReference>
<dbReference type="PANTHER" id="PTHR13929">
    <property type="entry name" value="1,4-DIHYDROXY-2-NAPHTHOATE OCTAPRENYLTRANSFERASE"/>
    <property type="match status" value="1"/>
</dbReference>
<dbReference type="AlphaFoldDB" id="A0A4V2JFA2"/>
<dbReference type="NCBIfam" id="TIGR00751">
    <property type="entry name" value="menA"/>
    <property type="match status" value="1"/>
</dbReference>
<evidence type="ECO:0000256" key="7">
    <source>
        <dbReference type="ARBA" id="ARBA00023136"/>
    </source>
</evidence>
<keyword evidence="2 8" id="KW-0474">Menaquinone biosynthesis</keyword>
<dbReference type="EC" id="2.5.1.74" evidence="8 9"/>
<evidence type="ECO:0000256" key="5">
    <source>
        <dbReference type="ARBA" id="ARBA00022692"/>
    </source>
</evidence>
<keyword evidence="5 8" id="KW-0812">Transmembrane</keyword>
<feature type="transmembrane region" description="Helical" evidence="8">
    <location>
        <begin position="150"/>
        <end position="170"/>
    </location>
</feature>
<organism evidence="10 11">
    <name type="scientific">Glaciihabitans arcticus</name>
    <dbReference type="NCBI Taxonomy" id="2668039"/>
    <lineage>
        <taxon>Bacteria</taxon>
        <taxon>Bacillati</taxon>
        <taxon>Actinomycetota</taxon>
        <taxon>Actinomycetes</taxon>
        <taxon>Micrococcales</taxon>
        <taxon>Microbacteriaceae</taxon>
        <taxon>Glaciihabitans</taxon>
    </lineage>
</organism>
<accession>A0A4V2JFA2</accession>
<evidence type="ECO:0000313" key="11">
    <source>
        <dbReference type="Proteomes" id="UP000294194"/>
    </source>
</evidence>
<sequence>MKKATARDWIAGARLRTLPLAIAPVAVGTAVAYILGDNGEFHWRRALLCLIVALSIQIAVNYANDYSDGVRGTDKHRVGPSRLTGSGAAKPRTVLTVALAFFGIAAVAGLVLAIGTGYYWLIAVGAVCIVAAWFYTGGKRPYGYNALGEVFVFVFFGLVATAGTTFVQAGTVSVEAWAGGTALGFFACAVLIVNNLRDIEQDRIAGKRTLSVLIGARASRILFGIFMILPFVILVGFTLLYFNTAYGFVALMLALPAVIIVSTAKTPPEFILALKLASLASLVYGIVLALAIAL</sequence>
<feature type="transmembrane region" description="Helical" evidence="8">
    <location>
        <begin position="118"/>
        <end position="138"/>
    </location>
</feature>
<evidence type="ECO:0000256" key="9">
    <source>
        <dbReference type="NCBIfam" id="TIGR00751"/>
    </source>
</evidence>
<reference evidence="11" key="1">
    <citation type="submission" date="2019-02" db="EMBL/GenBank/DDBJ databases">
        <title>Glaciihabitans arcticus sp. nov., a psychrotolerant bacterium isolated from polar soil.</title>
        <authorList>
            <person name="Dahal R.H."/>
        </authorList>
    </citation>
    <scope>NUCLEOTIDE SEQUENCE [LARGE SCALE GENOMIC DNA]</scope>
    <source>
        <strain evidence="11">RP-3-7</strain>
    </source>
</reference>
<feature type="transmembrane region" description="Helical" evidence="8">
    <location>
        <begin position="218"/>
        <end position="239"/>
    </location>
</feature>
<keyword evidence="3 8" id="KW-1003">Cell membrane</keyword>
<protein>
    <recommendedName>
        <fullName evidence="8 9">1,4-dihydroxy-2-naphthoate octaprenyltransferase</fullName>
        <shortName evidence="8">DHNA-octaprenyltransferase</shortName>
        <ecNumber evidence="8 9">2.5.1.74</ecNumber>
    </recommendedName>
</protein>
<dbReference type="PANTHER" id="PTHR13929:SF0">
    <property type="entry name" value="UBIA PRENYLTRANSFERASE DOMAIN-CONTAINING PROTEIN 1"/>
    <property type="match status" value="1"/>
</dbReference>
<comment type="subcellular location">
    <subcellularLocation>
        <location evidence="8">Cell membrane</location>
        <topology evidence="8">Multi-pass membrane protein</topology>
    </subcellularLocation>
    <subcellularLocation>
        <location evidence="1">Membrane</location>
        <topology evidence="1">Multi-pass membrane protein</topology>
    </subcellularLocation>
</comment>
<evidence type="ECO:0000256" key="3">
    <source>
        <dbReference type="ARBA" id="ARBA00022475"/>
    </source>
</evidence>
<comment type="pathway">
    <text evidence="8">Quinol/quinone metabolism; menaquinone biosynthesis; menaquinol from 1,4-dihydroxy-2-naphthoate: step 1/2.</text>
</comment>
<keyword evidence="6 8" id="KW-1133">Transmembrane helix</keyword>
<dbReference type="InterPro" id="IPR000537">
    <property type="entry name" value="UbiA_prenyltransferase"/>
</dbReference>
<comment type="catalytic activity">
    <reaction evidence="8">
        <text>an all-trans-polyprenyl diphosphate + 1,4-dihydroxy-2-naphthoate + H(+) = a 2-demethylmenaquinol + CO2 + diphosphate</text>
        <dbReference type="Rhea" id="RHEA:26478"/>
        <dbReference type="Rhea" id="RHEA-COMP:9563"/>
        <dbReference type="Rhea" id="RHEA-COMP:9564"/>
        <dbReference type="ChEBI" id="CHEBI:11173"/>
        <dbReference type="ChEBI" id="CHEBI:15378"/>
        <dbReference type="ChEBI" id="CHEBI:16526"/>
        <dbReference type="ChEBI" id="CHEBI:33019"/>
        <dbReference type="ChEBI" id="CHEBI:55437"/>
        <dbReference type="ChEBI" id="CHEBI:58914"/>
        <dbReference type="EC" id="2.5.1.74"/>
    </reaction>
</comment>
<dbReference type="CDD" id="cd13962">
    <property type="entry name" value="PT_UbiA_UBIAD1"/>
    <property type="match status" value="1"/>
</dbReference>
<feature type="transmembrane region" description="Helical" evidence="8">
    <location>
        <begin position="93"/>
        <end position="112"/>
    </location>
</feature>
<dbReference type="EMBL" id="SISG01000001">
    <property type="protein sequence ID" value="TBN58679.1"/>
    <property type="molecule type" value="Genomic_DNA"/>
</dbReference>
<evidence type="ECO:0000256" key="2">
    <source>
        <dbReference type="ARBA" id="ARBA00022428"/>
    </source>
</evidence>
<dbReference type="GO" id="GO:0009234">
    <property type="term" value="P:menaquinone biosynthetic process"/>
    <property type="evidence" value="ECO:0007669"/>
    <property type="project" value="UniProtKB-UniRule"/>
</dbReference>
<gene>
    <name evidence="8" type="primary">menA</name>
    <name evidence="10" type="ORF">EYE40_14170</name>
</gene>
<evidence type="ECO:0000313" key="10">
    <source>
        <dbReference type="EMBL" id="TBN58679.1"/>
    </source>
</evidence>
<dbReference type="Gene3D" id="1.10.357.140">
    <property type="entry name" value="UbiA prenyltransferase"/>
    <property type="match status" value="1"/>
</dbReference>
<feature type="transmembrane region" description="Helical" evidence="8">
    <location>
        <begin position="176"/>
        <end position="197"/>
    </location>
</feature>
<dbReference type="Pfam" id="PF01040">
    <property type="entry name" value="UbiA"/>
    <property type="match status" value="1"/>
</dbReference>
<keyword evidence="4 8" id="KW-0808">Transferase</keyword>
<comment type="similarity">
    <text evidence="8">Belongs to the MenA family. Type 1 subfamily.</text>
</comment>
<dbReference type="HAMAP" id="MF_01937">
    <property type="entry name" value="MenA_1"/>
    <property type="match status" value="1"/>
</dbReference>
<evidence type="ECO:0000256" key="6">
    <source>
        <dbReference type="ARBA" id="ARBA00022989"/>
    </source>
</evidence>
<dbReference type="InterPro" id="IPR026046">
    <property type="entry name" value="UBIAD1"/>
</dbReference>
<feature type="transmembrane region" description="Helical" evidence="8">
    <location>
        <begin position="20"/>
        <end position="36"/>
    </location>
</feature>
<evidence type="ECO:0000256" key="8">
    <source>
        <dbReference type="HAMAP-Rule" id="MF_01937"/>
    </source>
</evidence>
<dbReference type="Proteomes" id="UP000294194">
    <property type="component" value="Unassembled WGS sequence"/>
</dbReference>
<feature type="transmembrane region" description="Helical" evidence="8">
    <location>
        <begin position="42"/>
        <end position="63"/>
    </location>
</feature>
<dbReference type="GO" id="GO:0042371">
    <property type="term" value="P:vitamin K biosynthetic process"/>
    <property type="evidence" value="ECO:0007669"/>
    <property type="project" value="TreeGrafter"/>
</dbReference>
<keyword evidence="11" id="KW-1185">Reference proteome</keyword>
<dbReference type="PIRSF" id="PIRSF005355">
    <property type="entry name" value="UBIAD1"/>
    <property type="match status" value="1"/>
</dbReference>
<dbReference type="GO" id="GO:0046428">
    <property type="term" value="F:1,4-dihydroxy-2-naphthoate polyprenyltransferase activity"/>
    <property type="evidence" value="ECO:0007669"/>
    <property type="project" value="UniProtKB-UniRule"/>
</dbReference>
<name>A0A4V2JFA2_9MICO</name>
<evidence type="ECO:0000256" key="4">
    <source>
        <dbReference type="ARBA" id="ARBA00022679"/>
    </source>
</evidence>
<dbReference type="InterPro" id="IPR044878">
    <property type="entry name" value="UbiA_sf"/>
</dbReference>
<proteinExistence type="inferred from homology"/>